<dbReference type="Gene3D" id="3.30.1340.10">
    <property type="entry name" value="HPr-like"/>
    <property type="match status" value="1"/>
</dbReference>
<comment type="subcellular location">
    <subcellularLocation>
        <location evidence="1">Cytoplasm</location>
    </subcellularLocation>
</comment>
<accession>A0ABX7ESE5</accession>
<gene>
    <name evidence="6" type="ORF">D4A92_06140</name>
</gene>
<protein>
    <submittedName>
        <fullName evidence="6">HPr family phosphocarrier protein</fullName>
    </submittedName>
</protein>
<proteinExistence type="inferred from homology"/>
<evidence type="ECO:0000313" key="7">
    <source>
        <dbReference type="Proteomes" id="UP000596351"/>
    </source>
</evidence>
<dbReference type="InterPro" id="IPR001020">
    <property type="entry name" value="PTS_HPr_His_P_site"/>
</dbReference>
<dbReference type="InterPro" id="IPR000032">
    <property type="entry name" value="HPr-like"/>
</dbReference>
<feature type="domain" description="HPr" evidence="5">
    <location>
        <begin position="4"/>
        <end position="91"/>
    </location>
</feature>
<comment type="similarity">
    <text evidence="2">Belongs to the HPr family.</text>
</comment>
<keyword evidence="3" id="KW-0963">Cytoplasm</keyword>
<dbReference type="InterPro" id="IPR035895">
    <property type="entry name" value="HPr-like_sf"/>
</dbReference>
<dbReference type="CDD" id="cd00367">
    <property type="entry name" value="PTS-HPr_like"/>
    <property type="match status" value="1"/>
</dbReference>
<dbReference type="PRINTS" id="PR00107">
    <property type="entry name" value="PHOSPHOCPHPR"/>
</dbReference>
<reference evidence="6 7" key="1">
    <citation type="submission" date="2018-09" db="EMBL/GenBank/DDBJ databases">
        <title>Rhizobium sp. MAE2-X.</title>
        <authorList>
            <person name="Lee Y."/>
            <person name="Jeon C.O."/>
        </authorList>
    </citation>
    <scope>NUCLEOTIDE SEQUENCE [LARGE SCALE GENOMIC DNA]</scope>
    <source>
        <strain evidence="6 7">MAE2-X</strain>
    </source>
</reference>
<dbReference type="PANTHER" id="PTHR33705">
    <property type="entry name" value="PHOSPHOCARRIER PROTEIN HPR"/>
    <property type="match status" value="1"/>
</dbReference>
<dbReference type="Proteomes" id="UP000596351">
    <property type="component" value="Chromosome"/>
</dbReference>
<dbReference type="PANTHER" id="PTHR33705:SF2">
    <property type="entry name" value="PHOSPHOCARRIER PROTEIN NPR"/>
    <property type="match status" value="1"/>
</dbReference>
<dbReference type="Pfam" id="PF00381">
    <property type="entry name" value="PTS-HPr"/>
    <property type="match status" value="1"/>
</dbReference>
<evidence type="ECO:0000313" key="6">
    <source>
        <dbReference type="EMBL" id="QRF51054.1"/>
    </source>
</evidence>
<organism evidence="6 7">
    <name type="scientific">Rhizobium rosettiformans</name>
    <dbReference type="NCBI Taxonomy" id="1368430"/>
    <lineage>
        <taxon>Bacteria</taxon>
        <taxon>Pseudomonadati</taxon>
        <taxon>Pseudomonadota</taxon>
        <taxon>Alphaproteobacteria</taxon>
        <taxon>Hyphomicrobiales</taxon>
        <taxon>Rhizobiaceae</taxon>
        <taxon>Rhizobium/Agrobacterium group</taxon>
        <taxon>Rhizobium</taxon>
    </lineage>
</organism>
<dbReference type="EMBL" id="CP032405">
    <property type="protein sequence ID" value="QRF51054.1"/>
    <property type="molecule type" value="Genomic_DNA"/>
</dbReference>
<keyword evidence="4" id="KW-0598">Phosphotransferase system</keyword>
<dbReference type="PROSITE" id="PS00369">
    <property type="entry name" value="PTS_HPR_HIS"/>
    <property type="match status" value="1"/>
</dbReference>
<sequence length="92" mass="9377">MADAISRDLLIINKRGLHARASAKFVQTVSGFDATVSVSKDGTTVGGTSIMGLMMLAASPGCSICVSASGNQAEDVVNALAALVADRFGEEM</sequence>
<dbReference type="SUPFAM" id="SSF55594">
    <property type="entry name" value="HPr-like"/>
    <property type="match status" value="1"/>
</dbReference>
<keyword evidence="7" id="KW-1185">Reference proteome</keyword>
<evidence type="ECO:0000256" key="4">
    <source>
        <dbReference type="ARBA" id="ARBA00022683"/>
    </source>
</evidence>
<dbReference type="PROSITE" id="PS51350">
    <property type="entry name" value="PTS_HPR_DOM"/>
    <property type="match status" value="1"/>
</dbReference>
<dbReference type="NCBIfam" id="TIGR01003">
    <property type="entry name" value="PTS_HPr_family"/>
    <property type="match status" value="1"/>
</dbReference>
<evidence type="ECO:0000256" key="2">
    <source>
        <dbReference type="ARBA" id="ARBA00010736"/>
    </source>
</evidence>
<evidence type="ECO:0000256" key="3">
    <source>
        <dbReference type="ARBA" id="ARBA00022490"/>
    </source>
</evidence>
<name>A0ABX7ESE5_9HYPH</name>
<dbReference type="InterPro" id="IPR050399">
    <property type="entry name" value="HPr"/>
</dbReference>
<evidence type="ECO:0000256" key="1">
    <source>
        <dbReference type="ARBA" id="ARBA00004496"/>
    </source>
</evidence>
<evidence type="ECO:0000259" key="5">
    <source>
        <dbReference type="PROSITE" id="PS51350"/>
    </source>
</evidence>